<evidence type="ECO:0000313" key="4">
    <source>
        <dbReference type="Proteomes" id="UP000886998"/>
    </source>
</evidence>
<keyword evidence="4" id="KW-1185">Reference proteome</keyword>
<feature type="coiled-coil region" evidence="1">
    <location>
        <begin position="753"/>
        <end position="780"/>
    </location>
</feature>
<gene>
    <name evidence="3" type="primary">AVEN_111766_1</name>
    <name evidence="3" type="ORF">TNIN_141331</name>
</gene>
<feature type="region of interest" description="Disordered" evidence="2">
    <location>
        <begin position="1131"/>
        <end position="1164"/>
    </location>
</feature>
<comment type="caution">
    <text evidence="3">The sequence shown here is derived from an EMBL/GenBank/DDBJ whole genome shotgun (WGS) entry which is preliminary data.</text>
</comment>
<feature type="compositionally biased region" description="Basic and acidic residues" evidence="2">
    <location>
        <begin position="222"/>
        <end position="242"/>
    </location>
</feature>
<feature type="compositionally biased region" description="Basic and acidic residues" evidence="2">
    <location>
        <begin position="115"/>
        <end position="136"/>
    </location>
</feature>
<protein>
    <submittedName>
        <fullName evidence="3">Uncharacterized protein</fullName>
    </submittedName>
</protein>
<reference evidence="3" key="1">
    <citation type="submission" date="2020-08" db="EMBL/GenBank/DDBJ databases">
        <title>Multicomponent nature underlies the extraordinary mechanical properties of spider dragline silk.</title>
        <authorList>
            <person name="Kono N."/>
            <person name="Nakamura H."/>
            <person name="Mori M."/>
            <person name="Yoshida Y."/>
            <person name="Ohtoshi R."/>
            <person name="Malay A.D."/>
            <person name="Moran D.A.P."/>
            <person name="Tomita M."/>
            <person name="Numata K."/>
            <person name="Arakawa K."/>
        </authorList>
    </citation>
    <scope>NUCLEOTIDE SEQUENCE</scope>
</reference>
<feature type="compositionally biased region" description="Basic residues" evidence="2">
    <location>
        <begin position="1472"/>
        <end position="1485"/>
    </location>
</feature>
<name>A0A8X7C0N1_9ARAC</name>
<feature type="region of interest" description="Disordered" evidence="2">
    <location>
        <begin position="1344"/>
        <end position="1383"/>
    </location>
</feature>
<feature type="compositionally biased region" description="Polar residues" evidence="2">
    <location>
        <begin position="90"/>
        <end position="113"/>
    </location>
</feature>
<dbReference type="EMBL" id="BMAV01007203">
    <property type="protein sequence ID" value="GFY49893.1"/>
    <property type="molecule type" value="Genomic_DNA"/>
</dbReference>
<feature type="compositionally biased region" description="Polar residues" evidence="2">
    <location>
        <begin position="1402"/>
        <end position="1415"/>
    </location>
</feature>
<dbReference type="Proteomes" id="UP000886998">
    <property type="component" value="Unassembled WGS sequence"/>
</dbReference>
<keyword evidence="1" id="KW-0175">Coiled coil</keyword>
<feature type="region of interest" description="Disordered" evidence="2">
    <location>
        <begin position="1402"/>
        <end position="1499"/>
    </location>
</feature>
<feature type="compositionally biased region" description="Polar residues" evidence="2">
    <location>
        <begin position="149"/>
        <end position="168"/>
    </location>
</feature>
<dbReference type="OrthoDB" id="6420710at2759"/>
<feature type="compositionally biased region" description="Polar residues" evidence="2">
    <location>
        <begin position="1347"/>
        <end position="1368"/>
    </location>
</feature>
<proteinExistence type="predicted"/>
<sequence>MGKKFVLPHLPRAVGELYELRASAFPHTRGPVEKASTTNSSLLHSSKKNEFAGRAGSLHHAKRSVSVKLISFVCPSLLQELSAGKPLSAPDTSCSSLEYQKTSPVLSKKGNASKTKKEDKTSPEKEHIISSKKENNTKLATKQGPPVSETATTIQSESKSNLNPSRTARNAAGWDNSMDVNVSQKMINDHRKGPRSPIDTLKVNVGSSDSMDRSSRSSSDSLSRKERMVALKARVEAAREKYGSTSSEEEETESNSLMTRYNSDGVIHRSVRDVKSRSYLREKRLRRRSQDEFSIKKNHRKQNLSLSLNPEGDGIKLDLEKASSVQNSVNHLDIKTDFCPSPNYPEILKKNYFSDFPNKENAARFVQARIRHIEDEERKRRSGSEFLDKFLIQNFENLSPASTERRRPVEKLNGSSSTLSEKKPLSLDISMRSSPTPRSSQAPTPPPRSPKSMTFVNKAFIQHQNSYLLNQDSSLERKKILLSNIPAVSYSQIFDKNDSRDELNLADSKFSVSASPNATSEKQKMRELIGIRRKTCGNFDFIDNDILNDLGSMSSSFDSNTSNLIANKKFSSVMQIKKTDSKGYFSSSETPCMPSEEDVRSKLWKSKWQENDQRKEYMFNSLESRKKSNSPSWLKWGTPPPKNETCLCRLFPDNKLSCSCKSKLMESKQTYPSATNNSALENFSSSNANNISSIQVRYPSNRVSKLDLDSFNNDTNQEIKRNQLFKNVSQMCENISNGDSHLRSENTEKISAAANLDSAMEELENIYRSLKMSSDNLSDRNSISNVSLSDDEVKFPKPKNKDLGVIDSRYHRRSSVCETGLGSSKSSLLSCNKSPVFHPLKNIVTQEKDKTSEMNQCAIDELFNDLTQQLDFEQKRLKEPRDNRNQLSKNPMQVNRLDTPNRSNKAVPQVSLHKEFYENLCKTNRDQNIKNNNITVGENGTSGPSELLERKKYKAVRSLSENISSLMSAANLDKTANKKITNSFNTKTSMEQESPKYHERILDPLKSEHKIDMKFKQSNLSPKSEETALNSKVDEIRHIRVSMDTNIYQSKSTSPSNTFSNTKQFPSLSSAVTATQPPTSQKPATSAQTPANVTEVTKCCLQEQNLESKENLDVLDETGLEKLLNSLLGEAPERQSSPYQSKDCAPATPPPVAPGKLQNVTANRNSTPLKMDVYVTPKVKTKSPSSECQLRNIKSEENAQRVNFRQNNNAPVNQTSFIPVYTKKTDMCHNFPKSATENKSKSSLAESGEPMKTLNSLHSPSPRQKCLTDQSPGRAWNSHVRRRSVGFEDVTLLSSNYGYNLSNSKRIQNETVNSNVTAELALRPNNPLNSENDKNYSYGNEKESEFISATNQNSQVTENENNGFVQGNKSSQSLKDKSSKRKSSLNRMDFLDFSSACSGNIGQQKASQLKNSSSDEGSDQPKSEFLSSKRKHYASSSQTLLKDASKQLNEVPLQSSSRGSKGGTRLLPRTLHSNHLKSRHHRRVHSAATHLQKFSHSAGELESLTDLETAGPSNKICLSAQELDPSESPGKHSRNGPVKKFLYVLPVKSPPLNDISINSNGNASHSNVQLNSSENNSNLLEMSSKVKSSITNDGFIVESSTTEKQTLKDGLVNENKPVLSSLELKGALDLKHIDSRSEDDVEVIESTVSMKNLDISSELNFDNEIYISADDNCDPPESDPERRPSSILRKKISEERKELHGILKPSSDEKQSKTPPSILKHRESSEEKDVWQQGDLHSILKKSTSEDESYTSGPDIRPILKVSTDDESPTCSMMRPRPILKKRTSFSEECSYASYPNGELKPILKKKSPLASDDQPRPILKSRRKSEDARSTMFEFIASRPRAYSADMGVKPNLENRFDPSESNKEDPSKSEHNL</sequence>
<feature type="region of interest" description="Disordered" evidence="2">
    <location>
        <begin position="1800"/>
        <end position="1831"/>
    </location>
</feature>
<feature type="compositionally biased region" description="Basic and acidic residues" evidence="2">
    <location>
        <begin position="1720"/>
        <end position="1730"/>
    </location>
</feature>
<feature type="region of interest" description="Disordered" evidence="2">
    <location>
        <begin position="401"/>
        <end position="453"/>
    </location>
</feature>
<accession>A0A8X7C0N1</accession>
<evidence type="ECO:0000313" key="3">
    <source>
        <dbReference type="EMBL" id="GFY49893.1"/>
    </source>
</evidence>
<feature type="compositionally biased region" description="Basic and acidic residues" evidence="2">
    <location>
        <begin position="1854"/>
        <end position="1875"/>
    </location>
</feature>
<feature type="compositionally biased region" description="Polar residues" evidence="2">
    <location>
        <begin position="1253"/>
        <end position="1271"/>
    </location>
</feature>
<feature type="region of interest" description="Disordered" evidence="2">
    <location>
        <begin position="1699"/>
        <end position="1775"/>
    </location>
</feature>
<evidence type="ECO:0000256" key="1">
    <source>
        <dbReference type="SAM" id="Coils"/>
    </source>
</evidence>
<feature type="compositionally biased region" description="Polar residues" evidence="2">
    <location>
        <begin position="1434"/>
        <end position="1459"/>
    </location>
</feature>
<feature type="region of interest" description="Disordered" evidence="2">
    <location>
        <begin position="84"/>
        <end position="261"/>
    </location>
</feature>
<feature type="compositionally biased region" description="Basic and acidic residues" evidence="2">
    <location>
        <begin position="1699"/>
        <end position="1712"/>
    </location>
</feature>
<evidence type="ECO:0000256" key="2">
    <source>
        <dbReference type="SAM" id="MobiDB-lite"/>
    </source>
</evidence>
<feature type="compositionally biased region" description="Polar residues" evidence="2">
    <location>
        <begin position="1233"/>
        <end position="1245"/>
    </location>
</feature>
<feature type="region of interest" description="Disordered" evidence="2">
    <location>
        <begin position="1845"/>
        <end position="1875"/>
    </location>
</feature>
<feature type="region of interest" description="Disordered" evidence="2">
    <location>
        <begin position="1047"/>
        <end position="1090"/>
    </location>
</feature>
<feature type="compositionally biased region" description="Polar residues" evidence="2">
    <location>
        <begin position="431"/>
        <end position="442"/>
    </location>
</feature>
<feature type="region of interest" description="Disordered" evidence="2">
    <location>
        <begin position="1232"/>
        <end position="1277"/>
    </location>
</feature>
<organism evidence="3 4">
    <name type="scientific">Trichonephila inaurata madagascariensis</name>
    <dbReference type="NCBI Taxonomy" id="2747483"/>
    <lineage>
        <taxon>Eukaryota</taxon>
        <taxon>Metazoa</taxon>
        <taxon>Ecdysozoa</taxon>
        <taxon>Arthropoda</taxon>
        <taxon>Chelicerata</taxon>
        <taxon>Arachnida</taxon>
        <taxon>Araneae</taxon>
        <taxon>Araneomorphae</taxon>
        <taxon>Entelegynae</taxon>
        <taxon>Araneoidea</taxon>
        <taxon>Nephilidae</taxon>
        <taxon>Trichonephila</taxon>
        <taxon>Trichonephila inaurata</taxon>
    </lineage>
</organism>